<dbReference type="RefSeq" id="WP_338227163.1">
    <property type="nucleotide sequence ID" value="NZ_BTPE01000002.1"/>
</dbReference>
<organism evidence="2 3">
    <name type="scientific">Algoriphagus taiwanensis</name>
    <dbReference type="NCBI Taxonomy" id="1445656"/>
    <lineage>
        <taxon>Bacteria</taxon>
        <taxon>Pseudomonadati</taxon>
        <taxon>Bacteroidota</taxon>
        <taxon>Cytophagia</taxon>
        <taxon>Cytophagales</taxon>
        <taxon>Cyclobacteriaceae</taxon>
        <taxon>Algoriphagus</taxon>
    </lineage>
</organism>
<comment type="caution">
    <text evidence="2">The sequence shown here is derived from an EMBL/GenBank/DDBJ whole genome shotgun (WGS) entry which is preliminary data.</text>
</comment>
<proteinExistence type="predicted"/>
<dbReference type="Gene3D" id="3.30.160.670">
    <property type="match status" value="1"/>
</dbReference>
<evidence type="ECO:0000259" key="1">
    <source>
        <dbReference type="Pfam" id="PF13590"/>
    </source>
</evidence>
<feature type="domain" description="DUF4136" evidence="1">
    <location>
        <begin position="29"/>
        <end position="185"/>
    </location>
</feature>
<dbReference type="EMBL" id="BTPE01000002">
    <property type="protein sequence ID" value="GMQ32345.1"/>
    <property type="molecule type" value="Genomic_DNA"/>
</dbReference>
<accession>A0ABQ6PWK8</accession>
<dbReference type="Pfam" id="PF13590">
    <property type="entry name" value="DUF4136"/>
    <property type="match status" value="1"/>
</dbReference>
<keyword evidence="3" id="KW-1185">Reference proteome</keyword>
<name>A0ABQ6PWK8_9BACT</name>
<evidence type="ECO:0000313" key="3">
    <source>
        <dbReference type="Proteomes" id="UP001307705"/>
    </source>
</evidence>
<sequence>MKNSIFSFILISFVWIGLVSCSSFTTNSYKAKGADLDQYQTYAWVNLKHFVSEDQENEKRYARFILEHADAEIRARGFQLDTINPQVVFQFDTKIEHKISYNRTPTVSMGIGFGGPGYYVGGAVPVSGGQMVTKEYDEGILTIEMLETQTGRLLWRGWAQEKLGFETDLEADLQKAIPQIFMRLPVKKKK</sequence>
<gene>
    <name evidence="2" type="ORF">Ataiwa_06170</name>
</gene>
<dbReference type="Proteomes" id="UP001307705">
    <property type="component" value="Unassembled WGS sequence"/>
</dbReference>
<dbReference type="PROSITE" id="PS51257">
    <property type="entry name" value="PROKAR_LIPOPROTEIN"/>
    <property type="match status" value="1"/>
</dbReference>
<evidence type="ECO:0000313" key="2">
    <source>
        <dbReference type="EMBL" id="GMQ32345.1"/>
    </source>
</evidence>
<protein>
    <submittedName>
        <fullName evidence="2">DUF4136 domain-containing protein</fullName>
    </submittedName>
</protein>
<reference evidence="2 3" key="1">
    <citation type="submission" date="2023-08" db="EMBL/GenBank/DDBJ databases">
        <title>Draft genome sequence of Algoriphagus taiwanensis.</title>
        <authorList>
            <person name="Takatani N."/>
            <person name="Hosokawa M."/>
            <person name="Sawabe T."/>
        </authorList>
    </citation>
    <scope>NUCLEOTIDE SEQUENCE [LARGE SCALE GENOMIC DNA]</scope>
    <source>
        <strain evidence="2 3">JCM 19755</strain>
    </source>
</reference>
<dbReference type="InterPro" id="IPR025411">
    <property type="entry name" value="DUF4136"/>
</dbReference>